<evidence type="ECO:0000313" key="1">
    <source>
        <dbReference type="EMBL" id="CAG8810917.1"/>
    </source>
</evidence>
<dbReference type="Proteomes" id="UP000789920">
    <property type="component" value="Unassembled WGS sequence"/>
</dbReference>
<dbReference type="EMBL" id="CAJVQC010071787">
    <property type="protein sequence ID" value="CAG8810917.1"/>
    <property type="molecule type" value="Genomic_DNA"/>
</dbReference>
<keyword evidence="2" id="KW-1185">Reference proteome</keyword>
<feature type="non-terminal residue" evidence="1">
    <location>
        <position position="1"/>
    </location>
</feature>
<evidence type="ECO:0000313" key="2">
    <source>
        <dbReference type="Proteomes" id="UP000789920"/>
    </source>
</evidence>
<proteinExistence type="predicted"/>
<comment type="caution">
    <text evidence="1">The sequence shown here is derived from an EMBL/GenBank/DDBJ whole genome shotgun (WGS) entry which is preliminary data.</text>
</comment>
<name>A0ACA9RVA1_9GLOM</name>
<protein>
    <submittedName>
        <fullName evidence="1">18054_t:CDS:1</fullName>
    </submittedName>
</protein>
<gene>
    <name evidence="1" type="ORF">RPERSI_LOCUS23190</name>
</gene>
<reference evidence="1" key="1">
    <citation type="submission" date="2021-06" db="EMBL/GenBank/DDBJ databases">
        <authorList>
            <person name="Kallberg Y."/>
            <person name="Tangrot J."/>
            <person name="Rosling A."/>
        </authorList>
    </citation>
    <scope>NUCLEOTIDE SEQUENCE</scope>
    <source>
        <strain evidence="1">MA461A</strain>
    </source>
</reference>
<sequence length="80" mass="9173">ETKRIIKQIFNVSNKDELIRLHLELVVRIGSHKNLIESYPVPFETLLITIPKYFYLNSDSIKMNQSNTDLIIVTAQAGDA</sequence>
<organism evidence="1 2">
    <name type="scientific">Racocetra persica</name>
    <dbReference type="NCBI Taxonomy" id="160502"/>
    <lineage>
        <taxon>Eukaryota</taxon>
        <taxon>Fungi</taxon>
        <taxon>Fungi incertae sedis</taxon>
        <taxon>Mucoromycota</taxon>
        <taxon>Glomeromycotina</taxon>
        <taxon>Glomeromycetes</taxon>
        <taxon>Diversisporales</taxon>
        <taxon>Gigasporaceae</taxon>
        <taxon>Racocetra</taxon>
    </lineage>
</organism>
<accession>A0ACA9RVA1</accession>